<accession>A0A315ZAV4</accession>
<evidence type="ECO:0000259" key="2">
    <source>
        <dbReference type="Pfam" id="PF07635"/>
    </source>
</evidence>
<proteinExistence type="predicted"/>
<dbReference type="RefSeq" id="WP_109618249.1">
    <property type="nucleotide sequence ID" value="NZ_QGDO01000003.1"/>
</dbReference>
<evidence type="ECO:0000313" key="5">
    <source>
        <dbReference type="Proteomes" id="UP000245535"/>
    </source>
</evidence>
<protein>
    <submittedName>
        <fullName evidence="4">Putative membrane protein</fullName>
    </submittedName>
</protein>
<dbReference type="GO" id="GO:0020037">
    <property type="term" value="F:heme binding"/>
    <property type="evidence" value="ECO:0007669"/>
    <property type="project" value="InterPro"/>
</dbReference>
<dbReference type="AlphaFoldDB" id="A0A315ZAV4"/>
<dbReference type="Gene3D" id="3.80.10.10">
    <property type="entry name" value="Ribonuclease Inhibitor"/>
    <property type="match status" value="1"/>
</dbReference>
<dbReference type="OrthoDB" id="713772at2"/>
<dbReference type="SUPFAM" id="SSF46626">
    <property type="entry name" value="Cytochrome c"/>
    <property type="match status" value="1"/>
</dbReference>
<feature type="transmembrane region" description="Helical" evidence="1">
    <location>
        <begin position="81"/>
        <end position="99"/>
    </location>
</feature>
<dbReference type="InterPro" id="IPR019251">
    <property type="entry name" value="DUF2231_TM"/>
</dbReference>
<feature type="transmembrane region" description="Helical" evidence="1">
    <location>
        <begin position="16"/>
        <end position="37"/>
    </location>
</feature>
<feature type="transmembrane region" description="Helical" evidence="1">
    <location>
        <begin position="111"/>
        <end position="132"/>
    </location>
</feature>
<evidence type="ECO:0000313" key="4">
    <source>
        <dbReference type="EMBL" id="PWJ41854.1"/>
    </source>
</evidence>
<gene>
    <name evidence="4" type="ORF">BC781_103104</name>
</gene>
<reference evidence="4 5" key="1">
    <citation type="submission" date="2018-03" db="EMBL/GenBank/DDBJ databases">
        <title>Genomic Encyclopedia of Archaeal and Bacterial Type Strains, Phase II (KMG-II): from individual species to whole genera.</title>
        <authorList>
            <person name="Goeker M."/>
        </authorList>
    </citation>
    <scope>NUCLEOTIDE SEQUENCE [LARGE SCALE GENOMIC DNA]</scope>
    <source>
        <strain evidence="4 5">DSM 28229</strain>
    </source>
</reference>
<organism evidence="4 5">
    <name type="scientific">Sediminitomix flava</name>
    <dbReference type="NCBI Taxonomy" id="379075"/>
    <lineage>
        <taxon>Bacteria</taxon>
        <taxon>Pseudomonadati</taxon>
        <taxon>Bacteroidota</taxon>
        <taxon>Cytophagia</taxon>
        <taxon>Cytophagales</taxon>
        <taxon>Flammeovirgaceae</taxon>
        <taxon>Sediminitomix</taxon>
    </lineage>
</organism>
<keyword evidence="1" id="KW-0472">Membrane</keyword>
<feature type="domain" description="DUF2231" evidence="3">
    <location>
        <begin position="13"/>
        <end position="136"/>
    </location>
</feature>
<sequence length="457" mass="50451">MDFSNFVLFLGRFHPLLVHFPIGFLLLAALFEVAVWRKWLSNLDEVIKFTLALGAISAIGASVLGLMLSTSGDYEQQMLDLHQWAGILTSSIAIFAFALKVKPNVFRENTPLIYGLVVFSMIGGLSFTGHLGGNLTHGSDYLTYYSPFNLENENKAAKRTITSIDEAVLFADLVQPIVEGKCLSCHNETKKKGKLSLGTIQGYLNGGKHGGLLGLEGSSSEFLKRIHLDADDKKVMPPVGKTPLTDEEVQLLTFWIEHSEASFDTLFMEVSPNEELKTIALAQLGLSGDSESINLPQIATSGIFDSLANLGIHYRELVTESNAYEVSIPPQSLNRENKLSTLKLLSQLKKNIVWLSISENDLENSELKLIGSFENLQKLKLNQNTKISDNGIAYLLGLSELKSINLFATSISKSGLEQLASLPKLERVYLWQTPIGKSELEEIKTKYTAIDFVGNVY</sequence>
<dbReference type="EMBL" id="QGDO01000003">
    <property type="protein sequence ID" value="PWJ41854.1"/>
    <property type="molecule type" value="Genomic_DNA"/>
</dbReference>
<dbReference type="Pfam" id="PF09990">
    <property type="entry name" value="DUF2231"/>
    <property type="match status" value="1"/>
</dbReference>
<dbReference type="InterPro" id="IPR032675">
    <property type="entry name" value="LRR_dom_sf"/>
</dbReference>
<name>A0A315ZAV4_SEDFL</name>
<keyword evidence="1" id="KW-1133">Transmembrane helix</keyword>
<dbReference type="GO" id="GO:0009055">
    <property type="term" value="F:electron transfer activity"/>
    <property type="evidence" value="ECO:0007669"/>
    <property type="project" value="InterPro"/>
</dbReference>
<comment type="caution">
    <text evidence="4">The sequence shown here is derived from an EMBL/GenBank/DDBJ whole genome shotgun (WGS) entry which is preliminary data.</text>
</comment>
<dbReference type="InterPro" id="IPR011429">
    <property type="entry name" value="Cyt_c_Planctomycete-type"/>
</dbReference>
<evidence type="ECO:0000259" key="3">
    <source>
        <dbReference type="Pfam" id="PF09990"/>
    </source>
</evidence>
<evidence type="ECO:0000256" key="1">
    <source>
        <dbReference type="SAM" id="Phobius"/>
    </source>
</evidence>
<dbReference type="InterPro" id="IPR036909">
    <property type="entry name" value="Cyt_c-like_dom_sf"/>
</dbReference>
<dbReference type="Proteomes" id="UP000245535">
    <property type="component" value="Unassembled WGS sequence"/>
</dbReference>
<feature type="domain" description="Cytochrome C Planctomycete-type" evidence="2">
    <location>
        <begin position="182"/>
        <end position="238"/>
    </location>
</feature>
<dbReference type="Pfam" id="PF07635">
    <property type="entry name" value="PSCyt1"/>
    <property type="match status" value="1"/>
</dbReference>
<dbReference type="SUPFAM" id="SSF52047">
    <property type="entry name" value="RNI-like"/>
    <property type="match status" value="1"/>
</dbReference>
<keyword evidence="1" id="KW-0812">Transmembrane</keyword>
<keyword evidence="5" id="KW-1185">Reference proteome</keyword>
<feature type="transmembrane region" description="Helical" evidence="1">
    <location>
        <begin position="49"/>
        <end position="69"/>
    </location>
</feature>